<organism evidence="3 4">
    <name type="scientific">Schizopora paradoxa</name>
    <dbReference type="NCBI Taxonomy" id="27342"/>
    <lineage>
        <taxon>Eukaryota</taxon>
        <taxon>Fungi</taxon>
        <taxon>Dikarya</taxon>
        <taxon>Basidiomycota</taxon>
        <taxon>Agaricomycotina</taxon>
        <taxon>Agaricomycetes</taxon>
        <taxon>Hymenochaetales</taxon>
        <taxon>Schizoporaceae</taxon>
        <taxon>Schizopora</taxon>
    </lineage>
</organism>
<feature type="compositionally biased region" description="Low complexity" evidence="1">
    <location>
        <begin position="192"/>
        <end position="212"/>
    </location>
</feature>
<protein>
    <submittedName>
        <fullName evidence="3">Uncharacterized protein</fullName>
    </submittedName>
</protein>
<gene>
    <name evidence="3" type="ORF">SCHPADRAFT_999784</name>
</gene>
<dbReference type="EMBL" id="KQ086035">
    <property type="protein sequence ID" value="KLO10116.1"/>
    <property type="molecule type" value="Genomic_DNA"/>
</dbReference>
<sequence>MPSFRQRSSTSNILRNVTIDDSASSLVYSQGWTKSSSSNAFGGGFSTTSTVGDIVQFFLPANAVAIYYNGFKQTGGGVCGVCLDCDAKGSGNLQTIDSHSATDDIAPTTLFSKMDIDPNTTHSFSLVNFPDGNFGNKGTITVDSFIVTIQGEAADANLVPNSESTLMPLTDIATGSASITFIESSTASSSAAVSSSSSSSTSTSSAAGSSASHTFNEDTSSGKSGISKSPVAIAGISVVCLLIGCTIIYALMYFMRRRRRKRDAPFVQIQQYQLPPKEPFPMSSPPPLPMQMEQQWVAPVTVPAPAATVPAMGSTMSRGDFTAGVRSPVSPDLSSAGTVAYSAQDPFIDPQGRESPGLPAPMRVPASPVPRALTPGTLNASRGANIRSPPPAATRPETEYIENPFLAAEVEARTRALLVERGYNPHQQHQHHHQTHSLDRFDYSSEQERAQDLRPVSTMTTMTMRPLPMPNLHEAKRKNSWELL</sequence>
<evidence type="ECO:0000256" key="2">
    <source>
        <dbReference type="SAM" id="Phobius"/>
    </source>
</evidence>
<keyword evidence="2" id="KW-0472">Membrane</keyword>
<keyword evidence="2" id="KW-1133">Transmembrane helix</keyword>
<dbReference type="InParanoid" id="A0A0H2RZB6"/>
<dbReference type="Proteomes" id="UP000053477">
    <property type="component" value="Unassembled WGS sequence"/>
</dbReference>
<keyword evidence="2" id="KW-0812">Transmembrane</keyword>
<accession>A0A0H2RZB6</accession>
<evidence type="ECO:0000313" key="4">
    <source>
        <dbReference type="Proteomes" id="UP000053477"/>
    </source>
</evidence>
<dbReference type="AlphaFoldDB" id="A0A0H2RZB6"/>
<dbReference type="OrthoDB" id="2756540at2759"/>
<feature type="compositionally biased region" description="Polar residues" evidence="1">
    <location>
        <begin position="213"/>
        <end position="226"/>
    </location>
</feature>
<evidence type="ECO:0000313" key="3">
    <source>
        <dbReference type="EMBL" id="KLO10116.1"/>
    </source>
</evidence>
<name>A0A0H2RZB6_9AGAM</name>
<feature type="compositionally biased region" description="Basic and acidic residues" evidence="1">
    <location>
        <begin position="436"/>
        <end position="449"/>
    </location>
</feature>
<evidence type="ECO:0000256" key="1">
    <source>
        <dbReference type="SAM" id="MobiDB-lite"/>
    </source>
</evidence>
<feature type="transmembrane region" description="Helical" evidence="2">
    <location>
        <begin position="231"/>
        <end position="254"/>
    </location>
</feature>
<feature type="region of interest" description="Disordered" evidence="1">
    <location>
        <begin position="463"/>
        <end position="484"/>
    </location>
</feature>
<keyword evidence="4" id="KW-1185">Reference proteome</keyword>
<reference evidence="3 4" key="1">
    <citation type="submission" date="2015-04" db="EMBL/GenBank/DDBJ databases">
        <title>Complete genome sequence of Schizopora paradoxa KUC8140, a cosmopolitan wood degrader in East Asia.</title>
        <authorList>
            <consortium name="DOE Joint Genome Institute"/>
            <person name="Min B."/>
            <person name="Park H."/>
            <person name="Jang Y."/>
            <person name="Kim J.-J."/>
            <person name="Kim K.H."/>
            <person name="Pangilinan J."/>
            <person name="Lipzen A."/>
            <person name="Riley R."/>
            <person name="Grigoriev I.V."/>
            <person name="Spatafora J.W."/>
            <person name="Choi I.-G."/>
        </authorList>
    </citation>
    <scope>NUCLEOTIDE SEQUENCE [LARGE SCALE GENOMIC DNA]</scope>
    <source>
        <strain evidence="3 4">KUC8140</strain>
    </source>
</reference>
<feature type="region of interest" description="Disordered" evidence="1">
    <location>
        <begin position="425"/>
        <end position="449"/>
    </location>
</feature>
<feature type="region of interest" description="Disordered" evidence="1">
    <location>
        <begin position="375"/>
        <end position="396"/>
    </location>
</feature>
<feature type="region of interest" description="Disordered" evidence="1">
    <location>
        <begin position="192"/>
        <end position="226"/>
    </location>
</feature>
<feature type="compositionally biased region" description="Basic and acidic residues" evidence="1">
    <location>
        <begin position="473"/>
        <end position="484"/>
    </location>
</feature>
<dbReference type="STRING" id="27342.A0A0H2RZB6"/>
<proteinExistence type="predicted"/>